<name>A0ABM7I6E6_MYCME</name>
<evidence type="ECO:0000313" key="2">
    <source>
        <dbReference type="Proteomes" id="UP000465622"/>
    </source>
</evidence>
<evidence type="ECO:0000313" key="1">
    <source>
        <dbReference type="EMBL" id="BBX38538.1"/>
    </source>
</evidence>
<dbReference type="EMBL" id="AP022567">
    <property type="protein sequence ID" value="BBX38538.1"/>
    <property type="molecule type" value="Genomic_DNA"/>
</dbReference>
<proteinExistence type="predicted"/>
<evidence type="ECO:0008006" key="3">
    <source>
        <dbReference type="Google" id="ProtNLM"/>
    </source>
</evidence>
<gene>
    <name evidence="1" type="ORF">MMAGJ_78200</name>
</gene>
<reference evidence="1 2" key="1">
    <citation type="journal article" date="2019" name="Emerg. Microbes Infect.">
        <title>Comprehensive subspecies identification of 175 nontuberculous mycobacteria species based on 7547 genomic profiles.</title>
        <authorList>
            <person name="Matsumoto Y."/>
            <person name="Kinjo T."/>
            <person name="Motooka D."/>
            <person name="Nabeya D."/>
            <person name="Jung N."/>
            <person name="Uechi K."/>
            <person name="Horii T."/>
            <person name="Iida T."/>
            <person name="Fujita J."/>
            <person name="Nakamura S."/>
        </authorList>
    </citation>
    <scope>NUCLEOTIDE SEQUENCE [LARGE SCALE GENOMIC DNA]</scope>
    <source>
        <strain evidence="1 2">JCM 12375</strain>
    </source>
</reference>
<organism evidence="1 2">
    <name type="scientific">Mycolicibacterium mageritense</name>
    <name type="common">Mycobacterium mageritense</name>
    <dbReference type="NCBI Taxonomy" id="53462"/>
    <lineage>
        <taxon>Bacteria</taxon>
        <taxon>Bacillati</taxon>
        <taxon>Actinomycetota</taxon>
        <taxon>Actinomycetes</taxon>
        <taxon>Mycobacteriales</taxon>
        <taxon>Mycobacteriaceae</taxon>
        <taxon>Mycolicibacterium</taxon>
    </lineage>
</organism>
<dbReference type="Proteomes" id="UP000465622">
    <property type="component" value="Chromosome"/>
</dbReference>
<protein>
    <recommendedName>
        <fullName evidence="3">Cutinase family protein</fullName>
    </recommendedName>
</protein>
<sequence>MYISEQQANPFERLIGAAWMGGNGDCGMAVVGISAVPVMSPVIGDITNVPDPLGFQNGGYFACSELVLKNNTPLSLM</sequence>
<keyword evidence="2" id="KW-1185">Reference proteome</keyword>
<accession>A0ABM7I6E6</accession>